<sequence length="92" mass="10476">MISIFPTRSTTNCVLVSSDQRNRTEARREIEQWAAERALELPRRPRRLALVEDDAVVAEWVVIEHPEHPEPPPVQSQRFHTPLTLVSGGRAA</sequence>
<evidence type="ECO:0000313" key="2">
    <source>
        <dbReference type="EMBL" id="MBB6053987.1"/>
    </source>
</evidence>
<dbReference type="AlphaFoldDB" id="A0A7W9WAU8"/>
<organism evidence="2 3">
    <name type="scientific">Armatimonas rosea</name>
    <dbReference type="NCBI Taxonomy" id="685828"/>
    <lineage>
        <taxon>Bacteria</taxon>
        <taxon>Bacillati</taxon>
        <taxon>Armatimonadota</taxon>
        <taxon>Armatimonadia</taxon>
        <taxon>Armatimonadales</taxon>
        <taxon>Armatimonadaceae</taxon>
        <taxon>Armatimonas</taxon>
    </lineage>
</organism>
<name>A0A7W9WAU8_ARMRO</name>
<evidence type="ECO:0000313" key="3">
    <source>
        <dbReference type="Proteomes" id="UP000520814"/>
    </source>
</evidence>
<proteinExistence type="predicted"/>
<keyword evidence="3" id="KW-1185">Reference proteome</keyword>
<accession>A0A7W9WAU8</accession>
<comment type="caution">
    <text evidence="2">The sequence shown here is derived from an EMBL/GenBank/DDBJ whole genome shotgun (WGS) entry which is preliminary data.</text>
</comment>
<dbReference type="EMBL" id="JACHGW010000011">
    <property type="protein sequence ID" value="MBB6053987.1"/>
    <property type="molecule type" value="Genomic_DNA"/>
</dbReference>
<feature type="region of interest" description="Disordered" evidence="1">
    <location>
        <begin position="68"/>
        <end position="92"/>
    </location>
</feature>
<evidence type="ECO:0000256" key="1">
    <source>
        <dbReference type="SAM" id="MobiDB-lite"/>
    </source>
</evidence>
<dbReference type="Proteomes" id="UP000520814">
    <property type="component" value="Unassembled WGS sequence"/>
</dbReference>
<reference evidence="2 3" key="1">
    <citation type="submission" date="2020-08" db="EMBL/GenBank/DDBJ databases">
        <title>Genomic Encyclopedia of Type Strains, Phase IV (KMG-IV): sequencing the most valuable type-strain genomes for metagenomic binning, comparative biology and taxonomic classification.</title>
        <authorList>
            <person name="Goeker M."/>
        </authorList>
    </citation>
    <scope>NUCLEOTIDE SEQUENCE [LARGE SCALE GENOMIC DNA]</scope>
    <source>
        <strain evidence="2 3">DSM 23562</strain>
    </source>
</reference>
<protein>
    <submittedName>
        <fullName evidence="2">Uncharacterized protein</fullName>
    </submittedName>
</protein>
<gene>
    <name evidence="2" type="ORF">HNQ39_005834</name>
</gene>
<dbReference type="RefSeq" id="WP_184204072.1">
    <property type="nucleotide sequence ID" value="NZ_JACHGW010000011.1"/>
</dbReference>